<dbReference type="EMBL" id="JAQGDS010000003">
    <property type="protein sequence ID" value="KAJ6262451.1"/>
    <property type="molecule type" value="Genomic_DNA"/>
</dbReference>
<dbReference type="AlphaFoldDB" id="A0AAD6NK64"/>
<reference evidence="2" key="1">
    <citation type="submission" date="2023-01" db="EMBL/GenBank/DDBJ databases">
        <title>The chitinases involved in constricting ring structure development in the nematode-trapping fungus Drechslerella dactyloides.</title>
        <authorList>
            <person name="Wang R."/>
            <person name="Zhang L."/>
            <person name="Tang P."/>
            <person name="Li S."/>
            <person name="Liang L."/>
        </authorList>
    </citation>
    <scope>NUCLEOTIDE SEQUENCE</scope>
    <source>
        <strain evidence="2">YMF1.00031</strain>
    </source>
</reference>
<feature type="region of interest" description="Disordered" evidence="1">
    <location>
        <begin position="72"/>
        <end position="132"/>
    </location>
</feature>
<proteinExistence type="predicted"/>
<gene>
    <name evidence="2" type="ORF">Dda_3259</name>
</gene>
<dbReference type="Proteomes" id="UP001221413">
    <property type="component" value="Unassembled WGS sequence"/>
</dbReference>
<evidence type="ECO:0000313" key="3">
    <source>
        <dbReference type="Proteomes" id="UP001221413"/>
    </source>
</evidence>
<accession>A0AAD6NK64</accession>
<evidence type="ECO:0000256" key="1">
    <source>
        <dbReference type="SAM" id="MobiDB-lite"/>
    </source>
</evidence>
<comment type="caution">
    <text evidence="2">The sequence shown here is derived from an EMBL/GenBank/DDBJ whole genome shotgun (WGS) entry which is preliminary data.</text>
</comment>
<keyword evidence="3" id="KW-1185">Reference proteome</keyword>
<protein>
    <submittedName>
        <fullName evidence="2">Uncharacterized protein</fullName>
    </submittedName>
</protein>
<evidence type="ECO:0000313" key="2">
    <source>
        <dbReference type="EMBL" id="KAJ6262451.1"/>
    </source>
</evidence>
<organism evidence="2 3">
    <name type="scientific">Drechslerella dactyloides</name>
    <name type="common">Nematode-trapping fungus</name>
    <name type="synonym">Arthrobotrys dactyloides</name>
    <dbReference type="NCBI Taxonomy" id="74499"/>
    <lineage>
        <taxon>Eukaryota</taxon>
        <taxon>Fungi</taxon>
        <taxon>Dikarya</taxon>
        <taxon>Ascomycota</taxon>
        <taxon>Pezizomycotina</taxon>
        <taxon>Orbiliomycetes</taxon>
        <taxon>Orbiliales</taxon>
        <taxon>Orbiliaceae</taxon>
        <taxon>Drechslerella</taxon>
    </lineage>
</organism>
<sequence length="132" mass="14395">MAPSARIAERVMLCRGEGVVDGLRWSQVIDLASMGQENSTGGGEEGVARPTGKKNSVEWEVTYGRFVSSGGVGWSSAAEMGPGLRRHGTRTSTRNTRCRFDEIRASQRRMSKSGGPESEGNIQTRFPEMTDR</sequence>
<name>A0AAD6NK64_DREDA</name>